<name>A0ACB9R679_9MYRT</name>
<dbReference type="Proteomes" id="UP001057402">
    <property type="component" value="Chromosome 4"/>
</dbReference>
<comment type="caution">
    <text evidence="1">The sequence shown here is derived from an EMBL/GenBank/DDBJ whole genome shotgun (WGS) entry which is preliminary data.</text>
</comment>
<gene>
    <name evidence="1" type="ORF">MLD38_012396</name>
</gene>
<protein>
    <submittedName>
        <fullName evidence="1">Uncharacterized protein</fullName>
    </submittedName>
</protein>
<proteinExistence type="predicted"/>
<sequence length="222" mass="25030">MGQQSLIYSFVARGNTVVIAEYTEFSGNFTGIASQCLQKLPTTNNKFTYNCDGHTFNYLVDDGYIYCVVAVESIGRQIPMAFLERIKEEFSKKYGGGKASAAAPRSLNKEFGPKLKEQMQYCVDHPEEVSKLAKVKAQVSEVKGVMMENIEKVLDRGEKIELLVDKTENLRSQAQDFRQQGTQMRRKMWLQNMKIKLIVLGIIIALILIIVLSVCHGFNCGK</sequence>
<evidence type="ECO:0000313" key="2">
    <source>
        <dbReference type="Proteomes" id="UP001057402"/>
    </source>
</evidence>
<accession>A0ACB9R679</accession>
<reference evidence="2" key="1">
    <citation type="journal article" date="2023" name="Front. Plant Sci.">
        <title>Chromosomal-level genome assembly of Melastoma candidum provides insights into trichome evolution.</title>
        <authorList>
            <person name="Zhong Y."/>
            <person name="Wu W."/>
            <person name="Sun C."/>
            <person name="Zou P."/>
            <person name="Liu Y."/>
            <person name="Dai S."/>
            <person name="Zhou R."/>
        </authorList>
    </citation>
    <scope>NUCLEOTIDE SEQUENCE [LARGE SCALE GENOMIC DNA]</scope>
</reference>
<evidence type="ECO:0000313" key="1">
    <source>
        <dbReference type="EMBL" id="KAI4374394.1"/>
    </source>
</evidence>
<organism evidence="1 2">
    <name type="scientific">Melastoma candidum</name>
    <dbReference type="NCBI Taxonomy" id="119954"/>
    <lineage>
        <taxon>Eukaryota</taxon>
        <taxon>Viridiplantae</taxon>
        <taxon>Streptophyta</taxon>
        <taxon>Embryophyta</taxon>
        <taxon>Tracheophyta</taxon>
        <taxon>Spermatophyta</taxon>
        <taxon>Magnoliopsida</taxon>
        <taxon>eudicotyledons</taxon>
        <taxon>Gunneridae</taxon>
        <taxon>Pentapetalae</taxon>
        <taxon>rosids</taxon>
        <taxon>malvids</taxon>
        <taxon>Myrtales</taxon>
        <taxon>Melastomataceae</taxon>
        <taxon>Melastomatoideae</taxon>
        <taxon>Melastomateae</taxon>
        <taxon>Melastoma</taxon>
    </lineage>
</organism>
<dbReference type="EMBL" id="CM042883">
    <property type="protein sequence ID" value="KAI4374394.1"/>
    <property type="molecule type" value="Genomic_DNA"/>
</dbReference>
<keyword evidence="2" id="KW-1185">Reference proteome</keyword>